<keyword evidence="2" id="KW-0489">Methyltransferase</keyword>
<dbReference type="GO" id="GO:0008168">
    <property type="term" value="F:methyltransferase activity"/>
    <property type="evidence" value="ECO:0007669"/>
    <property type="project" value="UniProtKB-KW"/>
</dbReference>
<keyword evidence="1" id="KW-0732">Signal</keyword>
<evidence type="ECO:0000313" key="2">
    <source>
        <dbReference type="EMBL" id="RKP55683.1"/>
    </source>
</evidence>
<comment type="caution">
    <text evidence="2">The sequence shown here is derived from an EMBL/GenBank/DDBJ whole genome shotgun (WGS) entry which is preliminary data.</text>
</comment>
<keyword evidence="2" id="KW-0808">Transferase</keyword>
<keyword evidence="3" id="KW-1185">Reference proteome</keyword>
<dbReference type="InterPro" id="IPR016980">
    <property type="entry name" value="S-AdoMet-dep_MeTrfase_Alr7345"/>
</dbReference>
<evidence type="ECO:0000256" key="1">
    <source>
        <dbReference type="SAM" id="SignalP"/>
    </source>
</evidence>
<dbReference type="AlphaFoldDB" id="A0A494Y2K4"/>
<reference evidence="2 3" key="1">
    <citation type="submission" date="2018-10" db="EMBL/GenBank/DDBJ databases">
        <title>Robbsia sp. DHC34, isolated from soil.</title>
        <authorList>
            <person name="Gao Z.-H."/>
            <person name="Qiu L.-H."/>
        </authorList>
    </citation>
    <scope>NUCLEOTIDE SEQUENCE [LARGE SCALE GENOMIC DNA]</scope>
    <source>
        <strain evidence="2 3">DHC34</strain>
    </source>
</reference>
<dbReference type="RefSeq" id="WP_121086222.1">
    <property type="nucleotide sequence ID" value="NZ_RBZU01000004.1"/>
</dbReference>
<dbReference type="InterPro" id="IPR029063">
    <property type="entry name" value="SAM-dependent_MTases_sf"/>
</dbReference>
<dbReference type="Proteomes" id="UP000270342">
    <property type="component" value="Unassembled WGS sequence"/>
</dbReference>
<sequence length="287" mass="31514">MPIARQRPAAHTLVRMVAALAFAVASSLAIAQTIASDATPDEALDAAVNGPQRTEAFRARDTYRHPRETLEFFGVKPTDTVVEIAPGAGWYTEILAPFLRDRGTLYEVLYQSKDPALASEFAQDEQHFKAKLANHPATFDHVIVDTLHAGRIAGLAPGSADEVLTFRNIHNWIKDGQFDANLRAFYTALKPGGVFGVEEHRARPNTTLDQIIKTGYVPESYVIAHALAAGFKFDAQSDINANPRDTKDYADGVWSLPPTLKGGDKDRAKMLAIGESDRMTLRFIKPQ</sequence>
<organism evidence="2 3">
    <name type="scientific">Pararobbsia silviterrae</name>
    <dbReference type="NCBI Taxonomy" id="1792498"/>
    <lineage>
        <taxon>Bacteria</taxon>
        <taxon>Pseudomonadati</taxon>
        <taxon>Pseudomonadota</taxon>
        <taxon>Betaproteobacteria</taxon>
        <taxon>Burkholderiales</taxon>
        <taxon>Burkholderiaceae</taxon>
        <taxon>Pararobbsia</taxon>
    </lineage>
</organism>
<name>A0A494Y2K4_9BURK</name>
<gene>
    <name evidence="2" type="ORF">D7S86_10660</name>
</gene>
<dbReference type="GO" id="GO:0032259">
    <property type="term" value="P:methylation"/>
    <property type="evidence" value="ECO:0007669"/>
    <property type="project" value="UniProtKB-KW"/>
</dbReference>
<feature type="signal peptide" evidence="1">
    <location>
        <begin position="1"/>
        <end position="31"/>
    </location>
</feature>
<accession>A0A494Y2K4</accession>
<dbReference type="PIRSF" id="PIRSF031679">
    <property type="entry name" value="Mtase_Alr7345_prd"/>
    <property type="match status" value="1"/>
</dbReference>
<feature type="chain" id="PRO_5019723186" evidence="1">
    <location>
        <begin position="32"/>
        <end position="287"/>
    </location>
</feature>
<dbReference type="Gene3D" id="3.40.50.150">
    <property type="entry name" value="Vaccinia Virus protein VP39"/>
    <property type="match status" value="1"/>
</dbReference>
<dbReference type="EMBL" id="RBZU01000004">
    <property type="protein sequence ID" value="RKP55683.1"/>
    <property type="molecule type" value="Genomic_DNA"/>
</dbReference>
<protein>
    <submittedName>
        <fullName evidence="2">Methyltransferase domain-containing protein</fullName>
    </submittedName>
</protein>
<proteinExistence type="predicted"/>
<evidence type="ECO:0000313" key="3">
    <source>
        <dbReference type="Proteomes" id="UP000270342"/>
    </source>
</evidence>
<dbReference type="SUPFAM" id="SSF53335">
    <property type="entry name" value="S-adenosyl-L-methionine-dependent methyltransferases"/>
    <property type="match status" value="1"/>
</dbReference>